<name>A0ACA9NHY3_9GLOM</name>
<comment type="caution">
    <text evidence="1">The sequence shown here is derived from an EMBL/GenBank/DDBJ whole genome shotgun (WGS) entry which is preliminary data.</text>
</comment>
<feature type="non-terminal residue" evidence="1">
    <location>
        <position position="121"/>
    </location>
</feature>
<reference evidence="1" key="1">
    <citation type="submission" date="2021-06" db="EMBL/GenBank/DDBJ databases">
        <authorList>
            <person name="Kallberg Y."/>
            <person name="Tangrot J."/>
            <person name="Rosling A."/>
        </authorList>
    </citation>
    <scope>NUCLEOTIDE SEQUENCE</scope>
    <source>
        <strain evidence="1">IL203A</strain>
    </source>
</reference>
<evidence type="ECO:0000313" key="1">
    <source>
        <dbReference type="EMBL" id="CAG8645778.1"/>
    </source>
</evidence>
<dbReference type="EMBL" id="CAJVPU010015269">
    <property type="protein sequence ID" value="CAG8645778.1"/>
    <property type="molecule type" value="Genomic_DNA"/>
</dbReference>
<sequence length="121" mass="13657">MTLQPVNPLPVSTQYWESKKPYIYYAALSRAGLRGLAACCLYTLSIMHFCKLTLKHLFTIPGYSKHPPSTRFRLDLVVLQAEAACKLEFNNIDIRGGSLNESSTTHFPIFSHPMSTLHGRE</sequence>
<dbReference type="Proteomes" id="UP000789702">
    <property type="component" value="Unassembled WGS sequence"/>
</dbReference>
<accession>A0ACA9NHY3</accession>
<organism evidence="1 2">
    <name type="scientific">Dentiscutata heterogama</name>
    <dbReference type="NCBI Taxonomy" id="1316150"/>
    <lineage>
        <taxon>Eukaryota</taxon>
        <taxon>Fungi</taxon>
        <taxon>Fungi incertae sedis</taxon>
        <taxon>Mucoromycota</taxon>
        <taxon>Glomeromycotina</taxon>
        <taxon>Glomeromycetes</taxon>
        <taxon>Diversisporales</taxon>
        <taxon>Gigasporaceae</taxon>
        <taxon>Dentiscutata</taxon>
    </lineage>
</organism>
<protein>
    <submittedName>
        <fullName evidence="1">11335_t:CDS:1</fullName>
    </submittedName>
</protein>
<evidence type="ECO:0000313" key="2">
    <source>
        <dbReference type="Proteomes" id="UP000789702"/>
    </source>
</evidence>
<gene>
    <name evidence="1" type="ORF">DHETER_LOCUS9056</name>
</gene>
<keyword evidence="2" id="KW-1185">Reference proteome</keyword>
<proteinExistence type="predicted"/>